<name>A0A941IH39_9ACTN</name>
<evidence type="ECO:0000313" key="2">
    <source>
        <dbReference type="EMBL" id="MBR7828105.1"/>
    </source>
</evidence>
<evidence type="ECO:0000259" key="1">
    <source>
        <dbReference type="Pfam" id="PF25547"/>
    </source>
</evidence>
<dbReference type="InterPro" id="IPR057746">
    <property type="entry name" value="CpnT-like_N"/>
</dbReference>
<dbReference type="SUPFAM" id="SSF140453">
    <property type="entry name" value="EsxAB dimer-like"/>
    <property type="match status" value="1"/>
</dbReference>
<protein>
    <submittedName>
        <fullName evidence="2">WXG100 family type VII secretion target</fullName>
    </submittedName>
</protein>
<dbReference type="InterPro" id="IPR036689">
    <property type="entry name" value="ESAT-6-like_sf"/>
</dbReference>
<feature type="domain" description="Outer membrane channel protein CpnT-like N-terminal" evidence="1">
    <location>
        <begin position="10"/>
        <end position="128"/>
    </location>
</feature>
<comment type="caution">
    <text evidence="2">The sequence shown here is derived from an EMBL/GenBank/DDBJ whole genome shotgun (WGS) entry which is preliminary data.</text>
</comment>
<keyword evidence="3" id="KW-1185">Reference proteome</keyword>
<accession>A0A941IH39</accession>
<organism evidence="2 3">
    <name type="scientific">Actinospica acidithermotolerans</name>
    <dbReference type="NCBI Taxonomy" id="2828514"/>
    <lineage>
        <taxon>Bacteria</taxon>
        <taxon>Bacillati</taxon>
        <taxon>Actinomycetota</taxon>
        <taxon>Actinomycetes</taxon>
        <taxon>Catenulisporales</taxon>
        <taxon>Actinospicaceae</taxon>
        <taxon>Actinospica</taxon>
    </lineage>
</organism>
<dbReference type="AlphaFoldDB" id="A0A941IH39"/>
<dbReference type="EMBL" id="JAGSOH010000049">
    <property type="protein sequence ID" value="MBR7828105.1"/>
    <property type="molecule type" value="Genomic_DNA"/>
</dbReference>
<sequence>MSFLQVIGINWPAVNEDSVRDFATHVRDFANNLTSAHEEATATVNQIGGSYTGAAYDAMKDRWNNVTTKHTNDMVEACHIVATALDAAADVIVAMKGVAIAELVALAVSFVADQAAAVLTFGIAEAAEALVIEAAEKACDFLENQIEQYIIGEVIEAAIKPLVAKIETVIQGLEYTATSVATGGVSTTPIGSGFSIDTEAVQRHAATFQDHAATVRGHTRTLTSNLSGVSFA</sequence>
<gene>
    <name evidence="2" type="ORF">KDK95_17440</name>
</gene>
<dbReference type="RefSeq" id="WP_212519245.1">
    <property type="nucleotide sequence ID" value="NZ_JAGSOH010000049.1"/>
</dbReference>
<evidence type="ECO:0000313" key="3">
    <source>
        <dbReference type="Proteomes" id="UP000676325"/>
    </source>
</evidence>
<dbReference type="Pfam" id="PF25547">
    <property type="entry name" value="WXG100_2"/>
    <property type="match status" value="1"/>
</dbReference>
<proteinExistence type="predicted"/>
<dbReference type="Proteomes" id="UP000676325">
    <property type="component" value="Unassembled WGS sequence"/>
</dbReference>
<reference evidence="2" key="1">
    <citation type="submission" date="2021-04" db="EMBL/GenBank/DDBJ databases">
        <title>Genome based classification of Actinospica acidithermotolerans sp. nov., an actinobacterium isolated from an Indonesian hot spring.</title>
        <authorList>
            <person name="Kusuma A.B."/>
            <person name="Putra K.E."/>
            <person name="Nafisah S."/>
            <person name="Loh J."/>
            <person name="Nouioui I."/>
            <person name="Goodfellow M."/>
        </authorList>
    </citation>
    <scope>NUCLEOTIDE SEQUENCE</scope>
    <source>
        <strain evidence="2">MGRD01-02</strain>
    </source>
</reference>
<dbReference type="Gene3D" id="1.10.287.1060">
    <property type="entry name" value="ESAT-6-like"/>
    <property type="match status" value="1"/>
</dbReference>